<dbReference type="HOGENOM" id="CLU_007207_0_0_9"/>
<dbReference type="Pfam" id="PF25137">
    <property type="entry name" value="ADH_Fe_C"/>
    <property type="match status" value="1"/>
</dbReference>
<evidence type="ECO:0000313" key="4">
    <source>
        <dbReference type="EMBL" id="KGF54344.1"/>
    </source>
</evidence>
<evidence type="ECO:0000259" key="2">
    <source>
        <dbReference type="Pfam" id="PF00465"/>
    </source>
</evidence>
<dbReference type="SUPFAM" id="SSF56796">
    <property type="entry name" value="Dehydroquinate synthase-like"/>
    <property type="match status" value="1"/>
</dbReference>
<dbReference type="Proteomes" id="UP000029585">
    <property type="component" value="Unassembled WGS sequence"/>
</dbReference>
<dbReference type="EMBL" id="ADLO01000090">
    <property type="protein sequence ID" value="KGF54344.1"/>
    <property type="molecule type" value="Genomic_DNA"/>
</dbReference>
<evidence type="ECO:0000259" key="3">
    <source>
        <dbReference type="Pfam" id="PF25137"/>
    </source>
</evidence>
<protein>
    <submittedName>
        <fullName evidence="4">Uncharacterized protein</fullName>
    </submittedName>
</protein>
<name>A0A096DA13_FLAPL</name>
<proteinExistence type="predicted"/>
<dbReference type="GO" id="GO:0004022">
    <property type="term" value="F:alcohol dehydrogenase (NAD+) activity"/>
    <property type="evidence" value="ECO:0007669"/>
    <property type="project" value="UniProtKB-ARBA"/>
</dbReference>
<accession>A0A096DA13</accession>
<reference evidence="4 5" key="1">
    <citation type="submission" date="2011-08" db="EMBL/GenBank/DDBJ databases">
        <title>The Genome Sequence of Clostridium orbiscindens 1_3_50AFAA.</title>
        <authorList>
            <consortium name="The Broad Institute Genome Sequencing Platform"/>
            <person name="Earl A."/>
            <person name="Ward D."/>
            <person name="Feldgarden M."/>
            <person name="Gevers D."/>
            <person name="Daigneault M."/>
            <person name="Strauss J."/>
            <person name="Allen-Vercoe E."/>
            <person name="Young S.K."/>
            <person name="Zeng Q."/>
            <person name="Gargeya S."/>
            <person name="Fitzgerald M."/>
            <person name="Haas B."/>
            <person name="Abouelleil A."/>
            <person name="Alvarado L."/>
            <person name="Arachchi H.M."/>
            <person name="Berlin A."/>
            <person name="Brown A."/>
            <person name="Chapman S.B."/>
            <person name="Chen Z."/>
            <person name="Dunbar C."/>
            <person name="Freedman E."/>
            <person name="Gearin G."/>
            <person name="Gellesch M."/>
            <person name="Goldberg J."/>
            <person name="Griggs A."/>
            <person name="Gujja S."/>
            <person name="Heiman D."/>
            <person name="Howarth C."/>
            <person name="Larson L."/>
            <person name="Lui A."/>
            <person name="MacDonald P.J.P."/>
            <person name="Montmayeur A."/>
            <person name="Murphy C."/>
            <person name="Neiman D."/>
            <person name="Pearson M."/>
            <person name="Priest M."/>
            <person name="Roberts A."/>
            <person name="Saif S."/>
            <person name="Shea T."/>
            <person name="Shenoy N."/>
            <person name="Sisk P."/>
            <person name="Stolte C."/>
            <person name="Sykes S."/>
            <person name="Wortman J."/>
            <person name="Nusbaum C."/>
            <person name="Birren B."/>
        </authorList>
    </citation>
    <scope>NUCLEOTIDE SEQUENCE [LARGE SCALE GENOMIC DNA]</scope>
    <source>
        <strain evidence="4 5">1_3_50AFAA</strain>
    </source>
</reference>
<feature type="domain" description="Alcohol dehydrogenase iron-type/glycerol dehydrogenase GldA" evidence="2">
    <location>
        <begin position="8"/>
        <end position="176"/>
    </location>
</feature>
<dbReference type="GO" id="GO:0046872">
    <property type="term" value="F:metal ion binding"/>
    <property type="evidence" value="ECO:0007669"/>
    <property type="project" value="InterPro"/>
</dbReference>
<gene>
    <name evidence="4" type="ORF">HMPREF9460_02951</name>
</gene>
<evidence type="ECO:0000313" key="5">
    <source>
        <dbReference type="Proteomes" id="UP000029585"/>
    </source>
</evidence>
<feature type="domain" description="Fe-containing alcohol dehydrogenase-like C-terminal" evidence="3">
    <location>
        <begin position="188"/>
        <end position="375"/>
    </location>
</feature>
<dbReference type="Pfam" id="PF00465">
    <property type="entry name" value="Fe-ADH"/>
    <property type="match status" value="1"/>
</dbReference>
<dbReference type="AlphaFoldDB" id="A0A096DA13"/>
<organism evidence="4 5">
    <name type="scientific">Flavonifractor plautii 1_3_50AFAA</name>
    <dbReference type="NCBI Taxonomy" id="742738"/>
    <lineage>
        <taxon>Bacteria</taxon>
        <taxon>Bacillati</taxon>
        <taxon>Bacillota</taxon>
        <taxon>Clostridia</taxon>
        <taxon>Eubacteriales</taxon>
        <taxon>Oscillospiraceae</taxon>
        <taxon>Flavonifractor</taxon>
    </lineage>
</organism>
<dbReference type="Gene3D" id="1.20.1090.10">
    <property type="entry name" value="Dehydroquinate synthase-like - alpha domain"/>
    <property type="match status" value="1"/>
</dbReference>
<dbReference type="PANTHER" id="PTHR11496">
    <property type="entry name" value="ALCOHOL DEHYDROGENASE"/>
    <property type="match status" value="1"/>
</dbReference>
<dbReference type="InterPro" id="IPR056798">
    <property type="entry name" value="ADH_Fe_C"/>
</dbReference>
<dbReference type="PATRIC" id="fig|742738.3.peg.3034"/>
<dbReference type="Gene3D" id="3.40.50.1970">
    <property type="match status" value="1"/>
</dbReference>
<dbReference type="PANTHER" id="PTHR11496:SF104">
    <property type="entry name" value="3-DEOXY-ALPHA-D-MANNO-OCTULOSONATE 8-OXIDASE"/>
    <property type="match status" value="1"/>
</dbReference>
<dbReference type="eggNOG" id="COG1454">
    <property type="taxonomic scope" value="Bacteria"/>
</dbReference>
<keyword evidence="1" id="KW-0560">Oxidoreductase</keyword>
<dbReference type="InterPro" id="IPR039697">
    <property type="entry name" value="Alcohol_dehydrogenase_Fe"/>
</dbReference>
<dbReference type="FunFam" id="3.40.50.1970:FF:000003">
    <property type="entry name" value="Alcohol dehydrogenase, iron-containing"/>
    <property type="match status" value="1"/>
</dbReference>
<keyword evidence="5" id="KW-1185">Reference proteome</keyword>
<comment type="caution">
    <text evidence="4">The sequence shown here is derived from an EMBL/GenBank/DDBJ whole genome shotgun (WGS) entry which is preliminary data.</text>
</comment>
<dbReference type="CDD" id="cd08185">
    <property type="entry name" value="Fe-ADH-like"/>
    <property type="match status" value="1"/>
</dbReference>
<evidence type="ECO:0000256" key="1">
    <source>
        <dbReference type="ARBA" id="ARBA00023002"/>
    </source>
</evidence>
<dbReference type="InterPro" id="IPR001670">
    <property type="entry name" value="ADH_Fe/GldA"/>
</dbReference>
<dbReference type="GeneID" id="63972354"/>
<dbReference type="RefSeq" id="WP_007488643.1">
    <property type="nucleotide sequence ID" value="NZ_KN174164.1"/>
</dbReference>
<sequence>MEFSYFMPVRLLFGANVIDQLGATAKSYGTHALIVTGRSSTKRSGLLDRSIALLEAAGVRATVFNKVEPNPLTTTVMEGAALAREQGCDLVIGMGGGSMMDAAKAVAFCAVNGGDVNDYISGGKQGTGCLPILEVPTTCGTGSEANPFAVLTNPETKDKKSLWGDLIYPKVSFIDPELMKTMPKEVLASVGFDALSHNMEGYLATRSQPITDQLALHAIRLTAGSLPKVYHGEGTQEDWENITLASLLGGIVINTAGVGGGHGMEHPVSGMYNVVHGKGLAALTPPLFRHSYNTKPERYAAISRLLGGKDETDCAEAVERFLKSIDLNCKLRELGVEESGIDWMTDNCINVFAGSMRNHTKALTRDEVKQIYLEAF</sequence>